<sequence>MFTKNYTVLVTLPVLLRMDKGIEPFRLAAPCLRIWNKFPIGCNCFHKDKDKKIKENVYICVIQKKKVI</sequence>
<proteinExistence type="predicted"/>
<comment type="caution">
    <text evidence="1">The sequence shown here is derived from an EMBL/GenBank/DDBJ whole genome shotgun (WGS) entry which is preliminary data.</text>
</comment>
<dbReference type="EMBL" id="LIDT01000023">
    <property type="protein sequence ID" value="OCR32074.1"/>
    <property type="molecule type" value="Genomic_DNA"/>
</dbReference>
<evidence type="ECO:0000313" key="1">
    <source>
        <dbReference type="EMBL" id="OCR32074.1"/>
    </source>
</evidence>
<dbReference type="Proteomes" id="UP000093197">
    <property type="component" value="Unassembled WGS sequence"/>
</dbReference>
<gene>
    <name evidence="1" type="ORF">AC094_20650</name>
</gene>
<name>A0A853PX79_BACFG</name>
<reference evidence="1 2" key="1">
    <citation type="journal article" date="2016" name="PLoS ONE">
        <title>Genomic Diversity of Enterotoxigenic Strains of Bacteroides fragilis.</title>
        <authorList>
            <person name="Pierce J.V."/>
            <person name="Bernstein H.D."/>
        </authorList>
    </citation>
    <scope>NUCLEOTIDE SEQUENCE [LARGE SCALE GENOMIC DNA]</scope>
    <source>
        <strain evidence="1 2">20793-3</strain>
    </source>
</reference>
<accession>A0A853PX79</accession>
<organism evidence="1 2">
    <name type="scientific">Bacteroides fragilis</name>
    <dbReference type="NCBI Taxonomy" id="817"/>
    <lineage>
        <taxon>Bacteria</taxon>
        <taxon>Pseudomonadati</taxon>
        <taxon>Bacteroidota</taxon>
        <taxon>Bacteroidia</taxon>
        <taxon>Bacteroidales</taxon>
        <taxon>Bacteroidaceae</taxon>
        <taxon>Bacteroides</taxon>
    </lineage>
</organism>
<evidence type="ECO:0000313" key="2">
    <source>
        <dbReference type="Proteomes" id="UP000093197"/>
    </source>
</evidence>
<protein>
    <submittedName>
        <fullName evidence="1">Uncharacterized protein</fullName>
    </submittedName>
</protein>
<dbReference type="AlphaFoldDB" id="A0A853PX79"/>